<evidence type="ECO:0000256" key="1">
    <source>
        <dbReference type="SAM" id="MobiDB-lite"/>
    </source>
</evidence>
<protein>
    <submittedName>
        <fullName evidence="3">Uncharacterized protein</fullName>
    </submittedName>
</protein>
<feature type="compositionally biased region" description="Gly residues" evidence="1">
    <location>
        <begin position="224"/>
        <end position="236"/>
    </location>
</feature>
<keyword evidence="2" id="KW-0812">Transmembrane</keyword>
<proteinExistence type="predicted"/>
<sequence length="236" mass="24926">MRGLGLAAALEASGASVCLSHARYDMTRAHAIAFAFAFAFAVAWAWHPVMSCPRSFSSGIGFALCLTHVEPAPDAGSSSSSSSKHILSWGYGLARSLEPQGQHPPTHRECEAVSLVQQQLVGFASRCPRYEEASERASERLLGGHGTHGASIQDGADCLVFAPFFRCGEARRGCRVNVQELAVKENMRETDSTKCGMTADGRRMEGRATGADGGEECGSSKARTGGGGGGIEYSHQ</sequence>
<dbReference type="AlphaFoldDB" id="A0A176WC56"/>
<evidence type="ECO:0000313" key="3">
    <source>
        <dbReference type="EMBL" id="OAE30669.1"/>
    </source>
</evidence>
<reference evidence="3" key="1">
    <citation type="submission" date="2016-03" db="EMBL/GenBank/DDBJ databases">
        <title>Mechanisms controlling the formation of the plant cell surface in tip-growing cells are functionally conserved among land plants.</title>
        <authorList>
            <person name="Honkanen S."/>
            <person name="Jones V.A."/>
            <person name="Morieri G."/>
            <person name="Champion C."/>
            <person name="Hetherington A.J."/>
            <person name="Kelly S."/>
            <person name="Saint-Marcoux D."/>
            <person name="Proust H."/>
            <person name="Prescott H."/>
            <person name="Dolan L."/>
        </authorList>
    </citation>
    <scope>NUCLEOTIDE SEQUENCE [LARGE SCALE GENOMIC DNA]</scope>
    <source>
        <tissue evidence="3">Whole gametophyte</tissue>
    </source>
</reference>
<accession>A0A176WC56</accession>
<dbReference type="Proteomes" id="UP000077202">
    <property type="component" value="Unassembled WGS sequence"/>
</dbReference>
<feature type="transmembrane region" description="Helical" evidence="2">
    <location>
        <begin position="30"/>
        <end position="47"/>
    </location>
</feature>
<feature type="region of interest" description="Disordered" evidence="1">
    <location>
        <begin position="193"/>
        <end position="236"/>
    </location>
</feature>
<comment type="caution">
    <text evidence="3">The sequence shown here is derived from an EMBL/GenBank/DDBJ whole genome shotgun (WGS) entry which is preliminary data.</text>
</comment>
<evidence type="ECO:0000256" key="2">
    <source>
        <dbReference type="SAM" id="Phobius"/>
    </source>
</evidence>
<name>A0A176WC56_MARPO</name>
<keyword evidence="2" id="KW-1133">Transmembrane helix</keyword>
<gene>
    <name evidence="3" type="ORF">AXG93_1069s1060</name>
</gene>
<keyword evidence="2" id="KW-0472">Membrane</keyword>
<dbReference type="EMBL" id="LVLJ01001280">
    <property type="protein sequence ID" value="OAE30669.1"/>
    <property type="molecule type" value="Genomic_DNA"/>
</dbReference>
<keyword evidence="4" id="KW-1185">Reference proteome</keyword>
<evidence type="ECO:0000313" key="4">
    <source>
        <dbReference type="Proteomes" id="UP000077202"/>
    </source>
</evidence>
<organism evidence="3 4">
    <name type="scientific">Marchantia polymorpha subsp. ruderalis</name>
    <dbReference type="NCBI Taxonomy" id="1480154"/>
    <lineage>
        <taxon>Eukaryota</taxon>
        <taxon>Viridiplantae</taxon>
        <taxon>Streptophyta</taxon>
        <taxon>Embryophyta</taxon>
        <taxon>Marchantiophyta</taxon>
        <taxon>Marchantiopsida</taxon>
        <taxon>Marchantiidae</taxon>
        <taxon>Marchantiales</taxon>
        <taxon>Marchantiaceae</taxon>
        <taxon>Marchantia</taxon>
    </lineage>
</organism>